<comment type="subcellular location">
    <subcellularLocation>
        <location evidence="9">Cytoplasm</location>
    </subcellularLocation>
</comment>
<dbReference type="PANTHER" id="PTHR23342">
    <property type="entry name" value="N-ACETYLGLUTAMATE SYNTHASE"/>
    <property type="match status" value="1"/>
</dbReference>
<dbReference type="GO" id="GO:0003991">
    <property type="term" value="F:acetylglutamate kinase activity"/>
    <property type="evidence" value="ECO:0007669"/>
    <property type="project" value="UniProtKB-UniRule"/>
</dbReference>
<evidence type="ECO:0000256" key="3">
    <source>
        <dbReference type="ARBA" id="ARBA00022605"/>
    </source>
</evidence>
<comment type="pathway">
    <text evidence="1 9">Amino-acid biosynthesis; L-arginine biosynthesis; N(2)-acetyl-L-ornithine from L-glutamate: step 2/4.</text>
</comment>
<dbReference type="InterPro" id="IPR004662">
    <property type="entry name" value="AcgluKinase_fam"/>
</dbReference>
<comment type="catalytic activity">
    <reaction evidence="8 9">
        <text>N-acetyl-L-glutamate + ATP = N-acetyl-L-glutamyl 5-phosphate + ADP</text>
        <dbReference type="Rhea" id="RHEA:14629"/>
        <dbReference type="ChEBI" id="CHEBI:30616"/>
        <dbReference type="ChEBI" id="CHEBI:44337"/>
        <dbReference type="ChEBI" id="CHEBI:57936"/>
        <dbReference type="ChEBI" id="CHEBI:456216"/>
        <dbReference type="EC" id="2.7.2.8"/>
    </reaction>
</comment>
<accession>A0A5Q0QIW1</accession>
<dbReference type="AlphaFoldDB" id="A0A5Q0QIW1"/>
<organism evidence="11 12">
    <name type="scientific">Sphingobacterium zhuxiongii</name>
    <dbReference type="NCBI Taxonomy" id="2662364"/>
    <lineage>
        <taxon>Bacteria</taxon>
        <taxon>Pseudomonadati</taxon>
        <taxon>Bacteroidota</taxon>
        <taxon>Sphingobacteriia</taxon>
        <taxon>Sphingobacteriales</taxon>
        <taxon>Sphingobacteriaceae</taxon>
        <taxon>Sphingobacterium</taxon>
    </lineage>
</organism>
<dbReference type="InterPro" id="IPR001048">
    <property type="entry name" value="Asp/Glu/Uridylate_kinase"/>
</dbReference>
<comment type="function">
    <text evidence="9">Catalyzes the ATP-dependent phosphorylation of N-acetyl-L-glutamate.</text>
</comment>
<keyword evidence="12" id="KW-1185">Reference proteome</keyword>
<dbReference type="InterPro" id="IPR037528">
    <property type="entry name" value="ArgB"/>
</dbReference>
<name>A0A5Q0QIW1_9SPHI</name>
<keyword evidence="4 9" id="KW-0808">Transferase</keyword>
<reference evidence="11 12" key="1">
    <citation type="submission" date="2019-10" db="EMBL/GenBank/DDBJ databases">
        <authorList>
            <person name="Dong K."/>
        </authorList>
    </citation>
    <scope>NUCLEOTIDE SEQUENCE [LARGE SCALE GENOMIC DNA]</scope>
    <source>
        <strain evidence="12">dk4302</strain>
    </source>
</reference>
<feature type="binding site" evidence="9">
    <location>
        <begin position="40"/>
        <end position="41"/>
    </location>
    <ligand>
        <name>substrate</name>
    </ligand>
</feature>
<feature type="site" description="Transition state stabilizer" evidence="9">
    <location>
        <position position="8"/>
    </location>
</feature>
<evidence type="ECO:0000313" key="12">
    <source>
        <dbReference type="Proteomes" id="UP000326921"/>
    </source>
</evidence>
<dbReference type="UniPathway" id="UPA00068">
    <property type="reaction ID" value="UER00107"/>
</dbReference>
<keyword evidence="9" id="KW-0963">Cytoplasm</keyword>
<evidence type="ECO:0000256" key="7">
    <source>
        <dbReference type="ARBA" id="ARBA00022840"/>
    </source>
</evidence>
<dbReference type="GO" id="GO:0005737">
    <property type="term" value="C:cytoplasm"/>
    <property type="evidence" value="ECO:0007669"/>
    <property type="project" value="UniProtKB-SubCell"/>
</dbReference>
<dbReference type="GO" id="GO:0005524">
    <property type="term" value="F:ATP binding"/>
    <property type="evidence" value="ECO:0007669"/>
    <property type="project" value="UniProtKB-UniRule"/>
</dbReference>
<keyword evidence="6 9" id="KW-0418">Kinase</keyword>
<gene>
    <name evidence="9 11" type="primary">argB</name>
    <name evidence="11" type="ORF">GFH32_15150</name>
</gene>
<dbReference type="PIRSF" id="PIRSF000728">
    <property type="entry name" value="NAGK"/>
    <property type="match status" value="1"/>
</dbReference>
<evidence type="ECO:0000256" key="8">
    <source>
        <dbReference type="ARBA" id="ARBA00048141"/>
    </source>
</evidence>
<dbReference type="CDD" id="cd04238">
    <property type="entry name" value="AAK_NAGK-like"/>
    <property type="match status" value="1"/>
</dbReference>
<evidence type="ECO:0000256" key="2">
    <source>
        <dbReference type="ARBA" id="ARBA00022571"/>
    </source>
</evidence>
<evidence type="ECO:0000256" key="9">
    <source>
        <dbReference type="HAMAP-Rule" id="MF_00082"/>
    </source>
</evidence>
<dbReference type="RefSeq" id="WP_153512406.1">
    <property type="nucleotide sequence ID" value="NZ_CP045652.1"/>
</dbReference>
<dbReference type="Pfam" id="PF00696">
    <property type="entry name" value="AA_kinase"/>
    <property type="match status" value="1"/>
</dbReference>
<evidence type="ECO:0000259" key="10">
    <source>
        <dbReference type="Pfam" id="PF00696"/>
    </source>
</evidence>
<feature type="domain" description="Aspartate/glutamate/uridylate kinase" evidence="10">
    <location>
        <begin position="6"/>
        <end position="244"/>
    </location>
</feature>
<keyword evidence="5 9" id="KW-0547">Nucleotide-binding</keyword>
<dbReference type="Proteomes" id="UP000326921">
    <property type="component" value="Chromosome"/>
</dbReference>
<dbReference type="PANTHER" id="PTHR23342:SF0">
    <property type="entry name" value="N-ACETYLGLUTAMATE SYNTHASE, MITOCHONDRIAL"/>
    <property type="match status" value="1"/>
</dbReference>
<feature type="binding site" evidence="9">
    <location>
        <position position="159"/>
    </location>
    <ligand>
        <name>substrate</name>
    </ligand>
</feature>
<dbReference type="HAMAP" id="MF_00082">
    <property type="entry name" value="ArgB"/>
    <property type="match status" value="1"/>
</dbReference>
<dbReference type="SUPFAM" id="SSF53633">
    <property type="entry name" value="Carbamate kinase-like"/>
    <property type="match status" value="1"/>
</dbReference>
<feature type="site" description="Transition state stabilizer" evidence="9">
    <location>
        <position position="225"/>
    </location>
</feature>
<evidence type="ECO:0000313" key="11">
    <source>
        <dbReference type="EMBL" id="QGA27570.1"/>
    </source>
</evidence>
<keyword evidence="2 9" id="KW-0055">Arginine biosynthesis</keyword>
<dbReference type="EC" id="2.7.2.8" evidence="9"/>
<dbReference type="NCBIfam" id="TIGR00761">
    <property type="entry name" value="argB"/>
    <property type="match status" value="1"/>
</dbReference>
<dbReference type="InterPro" id="IPR036393">
    <property type="entry name" value="AceGlu_kinase-like_sf"/>
</dbReference>
<keyword evidence="7 9" id="KW-0067">ATP-binding</keyword>
<proteinExistence type="inferred from homology"/>
<keyword evidence="3 9" id="KW-0028">Amino-acid biosynthesis</keyword>
<dbReference type="Gene3D" id="3.40.1160.10">
    <property type="entry name" value="Acetylglutamate kinase-like"/>
    <property type="match status" value="1"/>
</dbReference>
<protein>
    <recommendedName>
        <fullName evidence="9">Acetylglutamate kinase</fullName>
        <ecNumber evidence="9">2.7.2.8</ecNumber>
    </recommendedName>
    <alternativeName>
        <fullName evidence="9">N-acetyl-L-glutamate 5-phosphotransferase</fullName>
    </alternativeName>
    <alternativeName>
        <fullName evidence="9">NAG kinase</fullName>
        <shortName evidence="9">NAGK</shortName>
    </alternativeName>
</protein>
<feature type="binding site" evidence="9">
    <location>
        <position position="62"/>
    </location>
    <ligand>
        <name>substrate</name>
    </ligand>
</feature>
<dbReference type="KEGG" id="sphe:GFH32_15150"/>
<dbReference type="GO" id="GO:0042450">
    <property type="term" value="P:L-arginine biosynthetic process via ornithine"/>
    <property type="evidence" value="ECO:0007669"/>
    <property type="project" value="UniProtKB-UniRule"/>
</dbReference>
<evidence type="ECO:0000256" key="6">
    <source>
        <dbReference type="ARBA" id="ARBA00022777"/>
    </source>
</evidence>
<dbReference type="EMBL" id="CP045652">
    <property type="protein sequence ID" value="QGA27570.1"/>
    <property type="molecule type" value="Genomic_DNA"/>
</dbReference>
<evidence type="ECO:0000256" key="5">
    <source>
        <dbReference type="ARBA" id="ARBA00022741"/>
    </source>
</evidence>
<evidence type="ECO:0000256" key="4">
    <source>
        <dbReference type="ARBA" id="ARBA00022679"/>
    </source>
</evidence>
<evidence type="ECO:0000256" key="1">
    <source>
        <dbReference type="ARBA" id="ARBA00004828"/>
    </source>
</evidence>
<sequence length="262" mass="28318">MSVLNIIKIGGNIIDDPEQLEAFLEKFSALQGRKILVHGGGKIATRIAADLGIEAKMVEGRRITDAPMLDVVTMVYAGLTNKNIVANLQKLDCDAIGLCGADGNVIKAVKRPVREIDYGFAGDILADSVNSLAIKKLLEAEFTPVFSAITHNGLGQLLNTNADTIASSLAVALSKLYEVSLIYCFEKNGVLLDVDNENSVIETIRSGEFEQLKDNKIIHDGMIPKLQNAFDAIAKGVSNVYIGNANNLHLYQQRKFGTCLIA</sequence>
<comment type="similarity">
    <text evidence="9">Belongs to the acetylglutamate kinase family. ArgB subfamily.</text>
</comment>